<dbReference type="CDD" id="cd08023">
    <property type="entry name" value="GH16_laminarinase_like"/>
    <property type="match status" value="1"/>
</dbReference>
<dbReference type="InterPro" id="IPR000757">
    <property type="entry name" value="Beta-glucanase-like"/>
</dbReference>
<dbReference type="KEGG" id="mbet:N8K70_16385"/>
<dbReference type="Proteomes" id="UP001305498">
    <property type="component" value="Chromosome"/>
</dbReference>
<evidence type="ECO:0000313" key="4">
    <source>
        <dbReference type="EMBL" id="WOF22950.1"/>
    </source>
</evidence>
<feature type="chain" id="PRO_5041706704" evidence="2">
    <location>
        <begin position="51"/>
        <end position="293"/>
    </location>
</feature>
<dbReference type="Gene3D" id="2.60.120.200">
    <property type="match status" value="1"/>
</dbReference>
<sequence length="293" mass="31805">MHHGIERQGTNARGFRARRRTRRLALVGASASAMALLAPAIVGATSPADAAVGDLVWSQEFDGPAGSAPDPAVWNHDLGAHGWGNNELQDYVDSRANSAMDGNGNLVITARQEADGGYTSARLTTKDKVDIQYGRIEASIKIPRGQGIWPAFWMLGGQFSEVGWPASGEIDVMENVGKEPHLVHGTVHGPGYSGADGISGTYPHPQGWSFADTWHTFAIDWKPGEITWYVDGQQYHRVDRASVGGDEWVFDQPFFLLLNVAVGGDWPGSPDGSTQFPQQMQVDYIRVYDNGSR</sequence>
<dbReference type="PROSITE" id="PS51762">
    <property type="entry name" value="GH16_2"/>
    <property type="match status" value="1"/>
</dbReference>
<dbReference type="PANTHER" id="PTHR10963:SF55">
    <property type="entry name" value="GLYCOSIDE HYDROLASE FAMILY 16 PROTEIN"/>
    <property type="match status" value="1"/>
</dbReference>
<reference evidence="4 5" key="1">
    <citation type="submission" date="2023-02" db="EMBL/GenBank/DDBJ databases">
        <title>Microbacterium betulae sp. nov., isolated from birch wood.</title>
        <authorList>
            <person name="Pasciak M."/>
            <person name="Pawlik K.J."/>
            <person name="Martynowski D."/>
            <person name="Laczmanski L."/>
            <person name="Ciekot J."/>
            <person name="Szponar B."/>
            <person name="Wojcik-Fatla A."/>
            <person name="Mackiewicz B."/>
            <person name="Farian E."/>
            <person name="Cholewa G."/>
            <person name="Cholewa A."/>
            <person name="Dutkiewicz J."/>
        </authorList>
    </citation>
    <scope>NUCLEOTIDE SEQUENCE [LARGE SCALE GENOMIC DNA]</scope>
    <source>
        <strain evidence="4 5">AB</strain>
    </source>
</reference>
<dbReference type="PANTHER" id="PTHR10963">
    <property type="entry name" value="GLYCOSYL HYDROLASE-RELATED"/>
    <property type="match status" value="1"/>
</dbReference>
<dbReference type="EMBL" id="CP118157">
    <property type="protein sequence ID" value="WOF22950.1"/>
    <property type="molecule type" value="Genomic_DNA"/>
</dbReference>
<keyword evidence="4" id="KW-0378">Hydrolase</keyword>
<dbReference type="AlphaFoldDB" id="A0AA97I717"/>
<dbReference type="InterPro" id="IPR013320">
    <property type="entry name" value="ConA-like_dom_sf"/>
</dbReference>
<evidence type="ECO:0000313" key="5">
    <source>
        <dbReference type="Proteomes" id="UP001305498"/>
    </source>
</evidence>
<accession>A0AA97I717</accession>
<gene>
    <name evidence="4" type="ORF">N8K70_16385</name>
</gene>
<name>A0AA97I717_9MICO</name>
<feature type="signal peptide" evidence="2">
    <location>
        <begin position="1"/>
        <end position="50"/>
    </location>
</feature>
<comment type="similarity">
    <text evidence="1">Belongs to the glycosyl hydrolase 16 family.</text>
</comment>
<evidence type="ECO:0000259" key="3">
    <source>
        <dbReference type="PROSITE" id="PS51762"/>
    </source>
</evidence>
<evidence type="ECO:0000256" key="1">
    <source>
        <dbReference type="ARBA" id="ARBA00006865"/>
    </source>
</evidence>
<keyword evidence="5" id="KW-1185">Reference proteome</keyword>
<dbReference type="GO" id="GO:0005975">
    <property type="term" value="P:carbohydrate metabolic process"/>
    <property type="evidence" value="ECO:0007669"/>
    <property type="project" value="InterPro"/>
</dbReference>
<dbReference type="SUPFAM" id="SSF49899">
    <property type="entry name" value="Concanavalin A-like lectins/glucanases"/>
    <property type="match status" value="1"/>
</dbReference>
<protein>
    <submittedName>
        <fullName evidence="4">Glycoside hydrolase family 16 protein</fullName>
    </submittedName>
</protein>
<proteinExistence type="inferred from homology"/>
<dbReference type="InterPro" id="IPR050546">
    <property type="entry name" value="Glycosyl_Hydrlase_16"/>
</dbReference>
<organism evidence="4 5">
    <name type="scientific">Microbacterium betulae</name>
    <dbReference type="NCBI Taxonomy" id="2981139"/>
    <lineage>
        <taxon>Bacteria</taxon>
        <taxon>Bacillati</taxon>
        <taxon>Actinomycetota</taxon>
        <taxon>Actinomycetes</taxon>
        <taxon>Micrococcales</taxon>
        <taxon>Microbacteriaceae</taxon>
        <taxon>Microbacterium</taxon>
    </lineage>
</organism>
<feature type="domain" description="GH16" evidence="3">
    <location>
        <begin position="61"/>
        <end position="293"/>
    </location>
</feature>
<dbReference type="RefSeq" id="WP_317139421.1">
    <property type="nucleotide sequence ID" value="NZ_CP118157.1"/>
</dbReference>
<evidence type="ECO:0000256" key="2">
    <source>
        <dbReference type="SAM" id="SignalP"/>
    </source>
</evidence>
<dbReference type="GO" id="GO:0004553">
    <property type="term" value="F:hydrolase activity, hydrolyzing O-glycosyl compounds"/>
    <property type="evidence" value="ECO:0007669"/>
    <property type="project" value="InterPro"/>
</dbReference>
<dbReference type="Pfam" id="PF00722">
    <property type="entry name" value="Glyco_hydro_16"/>
    <property type="match status" value="1"/>
</dbReference>
<keyword evidence="2" id="KW-0732">Signal</keyword>